<dbReference type="Proteomes" id="UP000812440">
    <property type="component" value="Chromosome 4"/>
</dbReference>
<sequence length="93" mass="10301">MCRVYKGLQDLSSMKMFSNCNYIIAICGFLGTYPAVGLLPARNLPAYRIQTYHLGYFPVCTVPSPSLASCTTADETEDLAGSPYWDRIPYSCT</sequence>
<reference evidence="2" key="1">
    <citation type="thesis" date="2020" institute="ProQuest LLC" country="789 East Eisenhower Parkway, Ann Arbor, MI, USA">
        <title>Comparative Genomics and Chromosome Evolution.</title>
        <authorList>
            <person name="Mudd A.B."/>
        </authorList>
    </citation>
    <scope>NUCLEOTIDE SEQUENCE</scope>
    <source>
        <strain evidence="2">Female2</strain>
        <tissue evidence="2">Blood</tissue>
    </source>
</reference>
<feature type="transmembrane region" description="Helical" evidence="1">
    <location>
        <begin position="22"/>
        <end position="41"/>
    </location>
</feature>
<evidence type="ECO:0000256" key="1">
    <source>
        <dbReference type="SAM" id="Phobius"/>
    </source>
</evidence>
<gene>
    <name evidence="2" type="ORF">GDO86_007252</name>
</gene>
<keyword evidence="1" id="KW-1133">Transmembrane helix</keyword>
<evidence type="ECO:0000313" key="2">
    <source>
        <dbReference type="EMBL" id="KAG8436076.1"/>
    </source>
</evidence>
<name>A0A8T2J125_9PIPI</name>
<keyword evidence="1" id="KW-0812">Transmembrane</keyword>
<accession>A0A8T2J125</accession>
<dbReference type="AlphaFoldDB" id="A0A8T2J125"/>
<evidence type="ECO:0000313" key="3">
    <source>
        <dbReference type="Proteomes" id="UP000812440"/>
    </source>
</evidence>
<comment type="caution">
    <text evidence="2">The sequence shown here is derived from an EMBL/GenBank/DDBJ whole genome shotgun (WGS) entry which is preliminary data.</text>
</comment>
<protein>
    <submittedName>
        <fullName evidence="2">Uncharacterized protein</fullName>
    </submittedName>
</protein>
<organism evidence="2 3">
    <name type="scientific">Hymenochirus boettgeri</name>
    <name type="common">Congo dwarf clawed frog</name>
    <dbReference type="NCBI Taxonomy" id="247094"/>
    <lineage>
        <taxon>Eukaryota</taxon>
        <taxon>Metazoa</taxon>
        <taxon>Chordata</taxon>
        <taxon>Craniata</taxon>
        <taxon>Vertebrata</taxon>
        <taxon>Euteleostomi</taxon>
        <taxon>Amphibia</taxon>
        <taxon>Batrachia</taxon>
        <taxon>Anura</taxon>
        <taxon>Pipoidea</taxon>
        <taxon>Pipidae</taxon>
        <taxon>Pipinae</taxon>
        <taxon>Hymenochirus</taxon>
    </lineage>
</organism>
<keyword evidence="1" id="KW-0472">Membrane</keyword>
<dbReference type="EMBL" id="JAACNH010000007">
    <property type="protein sequence ID" value="KAG8436076.1"/>
    <property type="molecule type" value="Genomic_DNA"/>
</dbReference>
<proteinExistence type="predicted"/>
<keyword evidence="3" id="KW-1185">Reference proteome</keyword>